<keyword evidence="1" id="KW-0540">Nuclease</keyword>
<dbReference type="EMBL" id="JAMQJY010000001">
    <property type="protein sequence ID" value="MCM2675130.1"/>
    <property type="molecule type" value="Genomic_DNA"/>
</dbReference>
<dbReference type="InterPro" id="IPR027417">
    <property type="entry name" value="P-loop_NTPase"/>
</dbReference>
<proteinExistence type="predicted"/>
<reference evidence="12" key="1">
    <citation type="submission" date="2022-06" db="EMBL/GenBank/DDBJ databases">
        <title>Alkalicoccobacillus porphyridii sp. nov., isolated from a marine red alga, Porphyridium purpureum and reclassification of Shouchella plakortidis and Shouchella gibsonii as Alkalicoccobacillus plakortidis comb. nov. and Alkalicoccobacillus gibsonii comb. nov.</title>
        <authorList>
            <person name="Kim K.H."/>
            <person name="Lee J.K."/>
            <person name="Han D.M."/>
            <person name="Baek J.H."/>
            <person name="Jeon C.O."/>
        </authorList>
    </citation>
    <scope>NUCLEOTIDE SEQUENCE</scope>
    <source>
        <strain evidence="12">DSM 19153</strain>
    </source>
</reference>
<evidence type="ECO:0000256" key="2">
    <source>
        <dbReference type="ARBA" id="ARBA00022741"/>
    </source>
</evidence>
<evidence type="ECO:0000259" key="11">
    <source>
        <dbReference type="Pfam" id="PF21445"/>
    </source>
</evidence>
<dbReference type="InterPro" id="IPR038726">
    <property type="entry name" value="PDDEXK_AddAB-type"/>
</dbReference>
<dbReference type="InterPro" id="IPR011604">
    <property type="entry name" value="PDDEXK-like_dom_sf"/>
</dbReference>
<keyword evidence="9" id="KW-0234">DNA repair</keyword>
<evidence type="ECO:0000256" key="3">
    <source>
        <dbReference type="ARBA" id="ARBA00022763"/>
    </source>
</evidence>
<evidence type="ECO:0000256" key="5">
    <source>
        <dbReference type="ARBA" id="ARBA00022806"/>
    </source>
</evidence>
<evidence type="ECO:0000256" key="4">
    <source>
        <dbReference type="ARBA" id="ARBA00022801"/>
    </source>
</evidence>
<sequence>MATQSVFGTALHEIGSLERIKQYAHVMQEHKSTIMYLMPSSSWLKEARSSHYPLTFGTFDDLASSMIKHKNMAFLSLTEQERTLFFQRILEQQLQVDARSPKEKARAYADTYGQLKRLGLSIDAVEESFKDCMPTFRAYEQLLEDYGAIDPENKLLLAASLLQQKKEIPDWHVVVDGFYDFSPLQFKLIEALYQADIPTTIYLPHYAPLDIVDETVADLQKIGYDTSGFAIVPTQRIATSVSLVKATTVKEQWTGLTQDIKSTSDTAGVVLTAEDRDEWRRAADEEQLPITHAVTKKLKQTTAYKLLEHMLQTGYDQKQNEALVLDLLSFYGVAGTAFAKAKYMLKRTGQTGLQDIEEKRDQINQVDWAKQSGFIDYLDNLLHRIDELELADWIENQLAEAKNLKDIEHLKSEQKALATIKQTIDRKAQEYRHFKMDTFTVSNDYMEQWIKDTLQDKEISLKQGLRTGTEAYTWQHVAQFPGRTLYIPSMGADQFPGGYSLAGYIQESDLYKYDIPYGKPSQAHFRKKQQAYFEQLFYIAEKLVFSYIEGVDPNHPLLPSIFLESVPPVGKWSFEMRMAKDQASHVIEQQEMLAYWRGRQYQVDDLPEDFQLVEQHLSRLQSGEEPISMDTTDRLKQQASVAITALESYARCPIRYSFERLLQVKEPETEETGVSFILIGNLVHELIEWLYKELDVIGRPFSMLSETEKEKAPQMIQDKVEKEWLLIEAESPHVSKLELNLLKQQWQTRLLEWWKAERKLFWDNEKLANMSITSLERPLHMELAISEAERIILKGKIDRVDQLDHEFVIYDYKTGQSSLKMEEEVRNGLKLQLPLYSYILRDLLEKQTGVSHQAIGASYITLRAPGKRSNNGIWHEAEVGKQSRFLVNFQCKNRENELGTQEFLDKYELEDKVRNLWTGMTSEFPVKPLDCKDSCPYGPICRVSDEQKEANAIT</sequence>
<feature type="domain" description="ATP-dependent helicase/deoxyribonuclease subunit B N-terminal" evidence="11">
    <location>
        <begin position="136"/>
        <end position="203"/>
    </location>
</feature>
<dbReference type="InterPro" id="IPR011335">
    <property type="entry name" value="Restrct_endonuc-II-like"/>
</dbReference>
<protein>
    <submittedName>
        <fullName evidence="12">PD-(D/E)XK nuclease family protein</fullName>
    </submittedName>
</protein>
<evidence type="ECO:0000313" key="13">
    <source>
        <dbReference type="Proteomes" id="UP001203665"/>
    </source>
</evidence>
<comment type="caution">
    <text evidence="12">The sequence shown here is derived from an EMBL/GenBank/DDBJ whole genome shotgun (WGS) entry which is preliminary data.</text>
</comment>
<dbReference type="SUPFAM" id="SSF52540">
    <property type="entry name" value="P-loop containing nucleoside triphosphate hydrolases"/>
    <property type="match status" value="1"/>
</dbReference>
<accession>A0ABT0XHE9</accession>
<keyword evidence="8" id="KW-0238">DNA-binding</keyword>
<organism evidence="12 13">
    <name type="scientific">Alkalicoccobacillus plakortidis</name>
    <dbReference type="NCBI Taxonomy" id="444060"/>
    <lineage>
        <taxon>Bacteria</taxon>
        <taxon>Bacillati</taxon>
        <taxon>Bacillota</taxon>
        <taxon>Bacilli</taxon>
        <taxon>Bacillales</taxon>
        <taxon>Bacillaceae</taxon>
        <taxon>Alkalicoccobacillus</taxon>
    </lineage>
</organism>
<dbReference type="Proteomes" id="UP001203665">
    <property type="component" value="Unassembled WGS sequence"/>
</dbReference>
<evidence type="ECO:0000256" key="6">
    <source>
        <dbReference type="ARBA" id="ARBA00022839"/>
    </source>
</evidence>
<dbReference type="Pfam" id="PF21445">
    <property type="entry name" value="ADDB_N"/>
    <property type="match status" value="1"/>
</dbReference>
<keyword evidence="13" id="KW-1185">Reference proteome</keyword>
<keyword evidence="6" id="KW-0269">Exonuclease</keyword>
<evidence type="ECO:0000256" key="1">
    <source>
        <dbReference type="ARBA" id="ARBA00022722"/>
    </source>
</evidence>
<evidence type="ECO:0000313" key="12">
    <source>
        <dbReference type="EMBL" id="MCM2675130.1"/>
    </source>
</evidence>
<dbReference type="InterPro" id="IPR049035">
    <property type="entry name" value="ADDB_N"/>
</dbReference>
<dbReference type="SUPFAM" id="SSF52980">
    <property type="entry name" value="Restriction endonuclease-like"/>
    <property type="match status" value="1"/>
</dbReference>
<dbReference type="Pfam" id="PF12705">
    <property type="entry name" value="PDDEXK_1"/>
    <property type="match status" value="1"/>
</dbReference>
<feature type="domain" description="PD-(D/E)XK endonuclease-like" evidence="10">
    <location>
        <begin position="641"/>
        <end position="942"/>
    </location>
</feature>
<name>A0ABT0XHE9_9BACI</name>
<keyword evidence="3" id="KW-0227">DNA damage</keyword>
<evidence type="ECO:0000256" key="9">
    <source>
        <dbReference type="ARBA" id="ARBA00023204"/>
    </source>
</evidence>
<evidence type="ECO:0000256" key="8">
    <source>
        <dbReference type="ARBA" id="ARBA00023125"/>
    </source>
</evidence>
<dbReference type="Gene3D" id="3.40.50.300">
    <property type="entry name" value="P-loop containing nucleotide triphosphate hydrolases"/>
    <property type="match status" value="1"/>
</dbReference>
<keyword evidence="5" id="KW-0347">Helicase</keyword>
<evidence type="ECO:0000259" key="10">
    <source>
        <dbReference type="Pfam" id="PF12705"/>
    </source>
</evidence>
<gene>
    <name evidence="12" type="ORF">NDM98_06250</name>
</gene>
<evidence type="ECO:0000256" key="7">
    <source>
        <dbReference type="ARBA" id="ARBA00022840"/>
    </source>
</evidence>
<dbReference type="RefSeq" id="WP_251605457.1">
    <property type="nucleotide sequence ID" value="NZ_JAMQJY010000001.1"/>
</dbReference>
<keyword evidence="4" id="KW-0378">Hydrolase</keyword>
<keyword evidence="2" id="KW-0547">Nucleotide-binding</keyword>
<dbReference type="Gene3D" id="3.90.320.10">
    <property type="match status" value="1"/>
</dbReference>
<keyword evidence="7" id="KW-0067">ATP-binding</keyword>